<dbReference type="PANTHER" id="PTHR45674">
    <property type="entry name" value="DNA LIGASE 1/3 FAMILY MEMBER"/>
    <property type="match status" value="1"/>
</dbReference>
<feature type="domain" description="ATP-dependent DNA ligase family profile" evidence="5">
    <location>
        <begin position="118"/>
        <end position="243"/>
    </location>
</feature>
<evidence type="ECO:0000313" key="6">
    <source>
        <dbReference type="EMBL" id="REF38132.1"/>
    </source>
</evidence>
<dbReference type="SUPFAM" id="SSF56091">
    <property type="entry name" value="DNA ligase/mRNA capping enzyme, catalytic domain"/>
    <property type="match status" value="1"/>
</dbReference>
<organism evidence="6 7">
    <name type="scientific">Thermasporomyces composti</name>
    <dbReference type="NCBI Taxonomy" id="696763"/>
    <lineage>
        <taxon>Bacteria</taxon>
        <taxon>Bacillati</taxon>
        <taxon>Actinomycetota</taxon>
        <taxon>Actinomycetes</taxon>
        <taxon>Propionibacteriales</taxon>
        <taxon>Nocardioidaceae</taxon>
        <taxon>Thermasporomyces</taxon>
    </lineage>
</organism>
<evidence type="ECO:0000256" key="2">
    <source>
        <dbReference type="ARBA" id="ARBA00012727"/>
    </source>
</evidence>
<dbReference type="InterPro" id="IPR050191">
    <property type="entry name" value="ATP-dep_DNA_ligase"/>
</dbReference>
<evidence type="ECO:0000256" key="1">
    <source>
        <dbReference type="ARBA" id="ARBA00007572"/>
    </source>
</evidence>
<dbReference type="CDD" id="cd07971">
    <property type="entry name" value="OBF_DNA_ligase_LigD"/>
    <property type="match status" value="1"/>
</dbReference>
<dbReference type="InterPro" id="IPR014146">
    <property type="entry name" value="LigD_ligase_dom"/>
</dbReference>
<dbReference type="InterPro" id="IPR012340">
    <property type="entry name" value="NA-bd_OB-fold"/>
</dbReference>
<dbReference type="PROSITE" id="PS00697">
    <property type="entry name" value="DNA_LIGASE_A1"/>
    <property type="match status" value="1"/>
</dbReference>
<evidence type="ECO:0000313" key="7">
    <source>
        <dbReference type="Proteomes" id="UP000256485"/>
    </source>
</evidence>
<dbReference type="Gene3D" id="3.30.470.30">
    <property type="entry name" value="DNA ligase/mRNA capping enzyme"/>
    <property type="match status" value="1"/>
</dbReference>
<dbReference type="InterPro" id="IPR012309">
    <property type="entry name" value="DNA_ligase_ATP-dep_C"/>
</dbReference>
<dbReference type="EC" id="6.5.1.1" evidence="2"/>
<comment type="caution">
    <text evidence="6">The sequence shown here is derived from an EMBL/GenBank/DDBJ whole genome shotgun (WGS) entry which is preliminary data.</text>
</comment>
<dbReference type="GO" id="GO:0006281">
    <property type="term" value="P:DNA repair"/>
    <property type="evidence" value="ECO:0007669"/>
    <property type="project" value="InterPro"/>
</dbReference>
<dbReference type="InterPro" id="IPR012310">
    <property type="entry name" value="DNA_ligase_ATP-dep_cent"/>
</dbReference>
<gene>
    <name evidence="6" type="ORF">DFJ64_3603</name>
</gene>
<dbReference type="GO" id="GO:0003910">
    <property type="term" value="F:DNA ligase (ATP) activity"/>
    <property type="evidence" value="ECO:0007669"/>
    <property type="project" value="UniProtKB-EC"/>
</dbReference>
<keyword evidence="3 6" id="KW-0436">Ligase</keyword>
<evidence type="ECO:0000256" key="3">
    <source>
        <dbReference type="ARBA" id="ARBA00022598"/>
    </source>
</evidence>
<sequence length="328" mass="37463">MDLLDEGQRRLLRPSSRVEWRQPMLATLTDKPFSHHDWVFEAKLDGVRAIVVRTGGDVSLWSRNRKDMSASYPELVDAFAQQVADNFVADGEIVAFDGDLTSFAKLQARIHLTDPRRIAATGVDVCIYLFDLLVYDRVDLTGLPLIARKRVLRAAFDYHGRLRYSSHRATYGEEYYRQACAHGWEGLIAKRASSRYQEGRRSRDWLKLKCVRDQEFVIGGFTDPSGSRQGFGALLVGYYDKGRLRYAGKVGTGYSDQLLRDLRARLDRIVQPSSPFSEPVREPGAHWVRPELVAQVGFTEWTSDGKLRHPRFLGQRLDKDPTEVVRET</sequence>
<dbReference type="GO" id="GO:0006310">
    <property type="term" value="P:DNA recombination"/>
    <property type="evidence" value="ECO:0007669"/>
    <property type="project" value="InterPro"/>
</dbReference>
<dbReference type="EMBL" id="QTUC01000001">
    <property type="protein sequence ID" value="REF38132.1"/>
    <property type="molecule type" value="Genomic_DNA"/>
</dbReference>
<dbReference type="Pfam" id="PF01068">
    <property type="entry name" value="DNA_ligase_A_M"/>
    <property type="match status" value="1"/>
</dbReference>
<dbReference type="SUPFAM" id="SSF50249">
    <property type="entry name" value="Nucleic acid-binding proteins"/>
    <property type="match status" value="1"/>
</dbReference>
<comment type="catalytic activity">
    <reaction evidence="4">
        <text>ATP + (deoxyribonucleotide)n-3'-hydroxyl + 5'-phospho-(deoxyribonucleotide)m = (deoxyribonucleotide)n+m + AMP + diphosphate.</text>
        <dbReference type="EC" id="6.5.1.1"/>
    </reaction>
</comment>
<dbReference type="Pfam" id="PF04679">
    <property type="entry name" value="DNA_ligase_A_C"/>
    <property type="match status" value="1"/>
</dbReference>
<dbReference type="PROSITE" id="PS50160">
    <property type="entry name" value="DNA_LIGASE_A3"/>
    <property type="match status" value="1"/>
</dbReference>
<keyword evidence="7" id="KW-1185">Reference proteome</keyword>
<dbReference type="GO" id="GO:0005524">
    <property type="term" value="F:ATP binding"/>
    <property type="evidence" value="ECO:0007669"/>
    <property type="project" value="InterPro"/>
</dbReference>
<dbReference type="PANTHER" id="PTHR45674:SF4">
    <property type="entry name" value="DNA LIGASE 1"/>
    <property type="match status" value="1"/>
</dbReference>
<evidence type="ECO:0000256" key="4">
    <source>
        <dbReference type="ARBA" id="ARBA00034003"/>
    </source>
</evidence>
<dbReference type="AlphaFoldDB" id="A0A3D9V8N8"/>
<dbReference type="InterPro" id="IPR016059">
    <property type="entry name" value="DNA_ligase_ATP-dep_CS"/>
</dbReference>
<proteinExistence type="inferred from homology"/>
<dbReference type="PROSITE" id="PS00333">
    <property type="entry name" value="DNA_LIGASE_A2"/>
    <property type="match status" value="1"/>
</dbReference>
<accession>A0A3D9V8N8</accession>
<dbReference type="CDD" id="cd07906">
    <property type="entry name" value="Adenylation_DNA_ligase_LigD_LigC"/>
    <property type="match status" value="1"/>
</dbReference>
<reference evidence="6 7" key="1">
    <citation type="submission" date="2018-08" db="EMBL/GenBank/DDBJ databases">
        <title>Sequencing the genomes of 1000 actinobacteria strains.</title>
        <authorList>
            <person name="Klenk H.-P."/>
        </authorList>
    </citation>
    <scope>NUCLEOTIDE SEQUENCE [LARGE SCALE GENOMIC DNA]</scope>
    <source>
        <strain evidence="6 7">DSM 22891</strain>
    </source>
</reference>
<comment type="similarity">
    <text evidence="1">Belongs to the ATP-dependent DNA ligase family.</text>
</comment>
<dbReference type="NCBIfam" id="TIGR02779">
    <property type="entry name" value="NHEJ_ligase_lig"/>
    <property type="match status" value="1"/>
</dbReference>
<name>A0A3D9V8N8_THECX</name>
<dbReference type="Gene3D" id="2.40.50.140">
    <property type="entry name" value="Nucleic acid-binding proteins"/>
    <property type="match status" value="1"/>
</dbReference>
<evidence type="ECO:0000259" key="5">
    <source>
        <dbReference type="PROSITE" id="PS50160"/>
    </source>
</evidence>
<protein>
    <recommendedName>
        <fullName evidence="2">DNA ligase (ATP)</fullName>
        <ecNumber evidence="2">6.5.1.1</ecNumber>
    </recommendedName>
</protein>
<dbReference type="Proteomes" id="UP000256485">
    <property type="component" value="Unassembled WGS sequence"/>
</dbReference>